<dbReference type="Proteomes" id="UP000295814">
    <property type="component" value="Unassembled WGS sequence"/>
</dbReference>
<protein>
    <submittedName>
        <fullName evidence="3">T9SS type A sorting domain-containing protein</fullName>
    </submittedName>
</protein>
<dbReference type="AlphaFoldDB" id="A0A562YHG8"/>
<name>A0A562YHG8_9FLAO</name>
<dbReference type="EMBL" id="SMZJ02000001">
    <property type="protein sequence ID" value="TWO34520.1"/>
    <property type="molecule type" value="Genomic_DNA"/>
</dbReference>
<comment type="caution">
    <text evidence="3">The sequence shown here is derived from an EMBL/GenBank/DDBJ whole genome shotgun (WGS) entry which is preliminary data.</text>
</comment>
<accession>A0A562YHG8</accession>
<dbReference type="Pfam" id="PF18962">
    <property type="entry name" value="Por_Secre_tail"/>
    <property type="match status" value="1"/>
</dbReference>
<evidence type="ECO:0000256" key="1">
    <source>
        <dbReference type="ARBA" id="ARBA00022729"/>
    </source>
</evidence>
<evidence type="ECO:0000313" key="3">
    <source>
        <dbReference type="EMBL" id="TWO34520.1"/>
    </source>
</evidence>
<evidence type="ECO:0000259" key="2">
    <source>
        <dbReference type="Pfam" id="PF18962"/>
    </source>
</evidence>
<dbReference type="NCBIfam" id="TIGR04183">
    <property type="entry name" value="Por_Secre_tail"/>
    <property type="match status" value="1"/>
</dbReference>
<feature type="domain" description="Secretion system C-terminal sorting" evidence="2">
    <location>
        <begin position="46"/>
        <end position="118"/>
    </location>
</feature>
<organism evidence="3 4">
    <name type="scientific">Seonamhaeicola sediminis</name>
    <dbReference type="NCBI Taxonomy" id="2528206"/>
    <lineage>
        <taxon>Bacteria</taxon>
        <taxon>Pseudomonadati</taxon>
        <taxon>Bacteroidota</taxon>
        <taxon>Flavobacteriia</taxon>
        <taxon>Flavobacteriales</taxon>
        <taxon>Flavobacteriaceae</taxon>
    </lineage>
</organism>
<reference evidence="3 4" key="1">
    <citation type="submission" date="2019-03" db="EMBL/GenBank/DDBJ databases">
        <authorList>
            <person name="Zhong Y.L."/>
        </authorList>
    </citation>
    <scope>NUCLEOTIDE SEQUENCE [LARGE SCALE GENOMIC DNA]</scope>
    <source>
        <strain evidence="3 4">W255</strain>
    </source>
</reference>
<dbReference type="OrthoDB" id="1081439at2"/>
<keyword evidence="1" id="KW-0732">Signal</keyword>
<proteinExistence type="predicted"/>
<sequence length="119" mass="13515">MELHPLCILTKFNMLTNASDDRSKWVVESTTLSTEDIEVNPANISVFPNPTSKNFTITLNGIDKANIVIHNMLGKVIYVRNMTEGRLVIENNGHFTSGVYFIKVIDDFQRVHHSKLVVR</sequence>
<dbReference type="InterPro" id="IPR026444">
    <property type="entry name" value="Secre_tail"/>
</dbReference>
<evidence type="ECO:0000313" key="4">
    <source>
        <dbReference type="Proteomes" id="UP000295814"/>
    </source>
</evidence>
<gene>
    <name evidence="3" type="ORF">E1J38_001310</name>
</gene>
<keyword evidence="4" id="KW-1185">Reference proteome</keyword>
<reference evidence="3 4" key="2">
    <citation type="submission" date="2019-07" db="EMBL/GenBank/DDBJ databases">
        <title>Seonamhaeicola sp. W255 draft genome.</title>
        <authorList>
            <person name="Zhang X.-Y."/>
            <person name="Zhang R."/>
            <person name="Zhong Y.-L."/>
            <person name="Du Z.-J."/>
        </authorList>
    </citation>
    <scope>NUCLEOTIDE SEQUENCE [LARGE SCALE GENOMIC DNA]</scope>
    <source>
        <strain evidence="3 4">W255</strain>
    </source>
</reference>